<dbReference type="RefSeq" id="WP_250930907.1">
    <property type="nucleotide sequence ID" value="NZ_JAMQBK010000060.1"/>
</dbReference>
<evidence type="ECO:0008006" key="4">
    <source>
        <dbReference type="Google" id="ProtNLM"/>
    </source>
</evidence>
<evidence type="ECO:0000256" key="1">
    <source>
        <dbReference type="SAM" id="Phobius"/>
    </source>
</evidence>
<comment type="caution">
    <text evidence="2">The sequence shown here is derived from an EMBL/GenBank/DDBJ whole genome shotgun (WGS) entry which is preliminary data.</text>
</comment>
<accession>A0ABT0U8F0</accession>
<proteinExistence type="predicted"/>
<sequence length="244" mass="27053">MKTHNLCLPPRSRLRIEVIGWLVMIVLCMFTFSQSSQAQLPTGITKSRWAMDDPDYAQKYADGAEKTDVPGKIKQAADARFLKDSSGLYFSGGLSAFGKSANPLGSLELGYTGYWTSYLTNRTGFVAAANLDDYYFGGEFGMRFQTPTRLAPFAGFGLFAGVSRTSESADDDNIDNDDDGFIDEWGEEEESFDGALIAVYPETGIHFWWTPRIRLSGFGRYMVTTEGRDADAWYYGASIAILSK</sequence>
<keyword evidence="3" id="KW-1185">Reference proteome</keyword>
<name>A0ABT0U8F0_9BACT</name>
<evidence type="ECO:0000313" key="3">
    <source>
        <dbReference type="Proteomes" id="UP001202961"/>
    </source>
</evidence>
<gene>
    <name evidence="2" type="ORF">NB063_21665</name>
</gene>
<keyword evidence="1" id="KW-0472">Membrane</keyword>
<dbReference type="Proteomes" id="UP001202961">
    <property type="component" value="Unassembled WGS sequence"/>
</dbReference>
<keyword evidence="1" id="KW-1133">Transmembrane helix</keyword>
<evidence type="ECO:0000313" key="2">
    <source>
        <dbReference type="EMBL" id="MCM2373228.1"/>
    </source>
</evidence>
<protein>
    <recommendedName>
        <fullName evidence="4">Secreted protein</fullName>
    </recommendedName>
</protein>
<feature type="transmembrane region" description="Helical" evidence="1">
    <location>
        <begin position="12"/>
        <end position="32"/>
    </location>
</feature>
<reference evidence="2 3" key="1">
    <citation type="journal article" date="2022" name="Syst. Appl. Microbiol.">
        <title>Rhodopirellula aestuarii sp. nov., a novel member of the genus Rhodopirellula isolated from brackish sediments collected in the Tagus River estuary, Portugal.</title>
        <authorList>
            <person name="Vitorino I.R."/>
            <person name="Klimek D."/>
            <person name="Calusinska M."/>
            <person name="Lobo-da-Cunha A."/>
            <person name="Vasconcelos V."/>
            <person name="Lage O.M."/>
        </authorList>
    </citation>
    <scope>NUCLEOTIDE SEQUENCE [LARGE SCALE GENOMIC DNA]</scope>
    <source>
        <strain evidence="2 3">ICT_H3.1</strain>
    </source>
</reference>
<keyword evidence="1" id="KW-0812">Transmembrane</keyword>
<organism evidence="2 3">
    <name type="scientific">Aporhodopirellula aestuarii</name>
    <dbReference type="NCBI Taxonomy" id="2950107"/>
    <lineage>
        <taxon>Bacteria</taxon>
        <taxon>Pseudomonadati</taxon>
        <taxon>Planctomycetota</taxon>
        <taxon>Planctomycetia</taxon>
        <taxon>Pirellulales</taxon>
        <taxon>Pirellulaceae</taxon>
        <taxon>Aporhodopirellula</taxon>
    </lineage>
</organism>
<dbReference type="EMBL" id="JAMQBK010000060">
    <property type="protein sequence ID" value="MCM2373228.1"/>
    <property type="molecule type" value="Genomic_DNA"/>
</dbReference>